<evidence type="ECO:0000256" key="1">
    <source>
        <dbReference type="ARBA" id="ARBA00004323"/>
    </source>
</evidence>
<evidence type="ECO:0000313" key="7">
    <source>
        <dbReference type="EMBL" id="KXZ46629.1"/>
    </source>
</evidence>
<evidence type="ECO:0000256" key="2">
    <source>
        <dbReference type="ARBA" id="ARBA00010271"/>
    </source>
</evidence>
<dbReference type="PANTHER" id="PTHR11062:SF376">
    <property type="entry name" value="EXOSTOSIN FAMILY PROTEIN"/>
    <property type="match status" value="1"/>
</dbReference>
<keyword evidence="5" id="KW-0245">EGF-like domain</keyword>
<keyword evidence="3" id="KW-0333">Golgi apparatus</keyword>
<dbReference type="STRING" id="33097.A0A150G9V9"/>
<dbReference type="InterPro" id="IPR013111">
    <property type="entry name" value="EGF_extracell"/>
</dbReference>
<feature type="disulfide bond" evidence="5">
    <location>
        <begin position="82"/>
        <end position="91"/>
    </location>
</feature>
<comment type="similarity">
    <text evidence="2">Belongs to the glycosyltransferase 47 family.</text>
</comment>
<evidence type="ECO:0000256" key="3">
    <source>
        <dbReference type="ARBA" id="ARBA00023034"/>
    </source>
</evidence>
<dbReference type="PROSITE" id="PS01186">
    <property type="entry name" value="EGF_2"/>
    <property type="match status" value="1"/>
</dbReference>
<evidence type="ECO:0000256" key="4">
    <source>
        <dbReference type="ARBA" id="ARBA00023157"/>
    </source>
</evidence>
<dbReference type="InterPro" id="IPR004263">
    <property type="entry name" value="Exostosin"/>
</dbReference>
<dbReference type="Pfam" id="PF07974">
    <property type="entry name" value="EGF_2"/>
    <property type="match status" value="2"/>
</dbReference>
<dbReference type="InterPro" id="IPR000742">
    <property type="entry name" value="EGF"/>
</dbReference>
<dbReference type="CDD" id="cd00055">
    <property type="entry name" value="EGF_Lam"/>
    <property type="match status" value="1"/>
</dbReference>
<gene>
    <name evidence="7" type="ORF">GPECTOR_42g840</name>
</gene>
<comment type="caution">
    <text evidence="7">The sequence shown here is derived from an EMBL/GenBank/DDBJ whole genome shotgun (WGS) entry which is preliminary data.</text>
</comment>
<protein>
    <recommendedName>
        <fullName evidence="6">EGF-like domain-containing protein</fullName>
    </recommendedName>
</protein>
<keyword evidence="4 5" id="KW-1015">Disulfide bond</keyword>
<dbReference type="Gene3D" id="2.10.25.10">
    <property type="entry name" value="Laminin"/>
    <property type="match status" value="1"/>
</dbReference>
<evidence type="ECO:0000256" key="5">
    <source>
        <dbReference type="PROSITE-ProRule" id="PRU00076"/>
    </source>
</evidence>
<dbReference type="GO" id="GO:0016757">
    <property type="term" value="F:glycosyltransferase activity"/>
    <property type="evidence" value="ECO:0007669"/>
    <property type="project" value="InterPro"/>
</dbReference>
<dbReference type="AlphaFoldDB" id="A0A150G9V9"/>
<dbReference type="Pfam" id="PF03016">
    <property type="entry name" value="Exostosin_GT47"/>
    <property type="match status" value="1"/>
</dbReference>
<sequence length="679" mass="75431">MYGKWPEGQYKEHMDEYRKRVTAAGHMWGLPKTDEELLDVYYFLRNRTQVPTAPGWTPERDRCPAGCHLHGTCNQELGRCDCPRGRTGPNCATPLATTCRDWCQHDGQCYRLIREWCINECNDRGTCVGGVCHCYPGYFGSDCSLSIDWDGTQGGGGKPNATVILAGLGYSPNPRGPRIYIYEFPPQFHLWGLLWLDRPLNIILWERIISLGLRTADPEEADYFFFAGCGRGCNQWDEKFKYIMEHYSKYWNRRNGRDHLITHPGDWGRCEKTWKEESAPFIANLTFLHHWGISIDRSKELQHDLFNACHIPNQDIVVPVLCGDLYGQFEQNVWHPSRKANPVNKTVLASLAGSICGWNSAEEPPCRNKFYSLGVRAALWQLRDQPGFHIAKRVPALGASMAASEFCFAPTGAGHGKRNVVSVTLGCIPVIISDHVAQPYEPFLDWNDFGVWIPEGHIDDTEFILRGFTAAQKAEKMEKLFCAARHVAYTSVFGGLFAGDTGEYDAVATLINILRARLRNPGVPDHQLMGLDKEFADFMACKPRLASAGGSRAGAPAAPPMPVAGVTHERGATTDDTNFPTRTVTTAAWIRAANGASAGNDTDSSGVSLSRRGDLCTFNGKVMWYADHNVPPPTQDEIDQHLRNGFCAPKNANRPGNFFPGGSVTCPPTGPITRCAQLV</sequence>
<keyword evidence="8" id="KW-1185">Reference proteome</keyword>
<organism evidence="7 8">
    <name type="scientific">Gonium pectorale</name>
    <name type="common">Green alga</name>
    <dbReference type="NCBI Taxonomy" id="33097"/>
    <lineage>
        <taxon>Eukaryota</taxon>
        <taxon>Viridiplantae</taxon>
        <taxon>Chlorophyta</taxon>
        <taxon>core chlorophytes</taxon>
        <taxon>Chlorophyceae</taxon>
        <taxon>CS clade</taxon>
        <taxon>Chlamydomonadales</taxon>
        <taxon>Volvocaceae</taxon>
        <taxon>Gonium</taxon>
    </lineage>
</organism>
<proteinExistence type="inferred from homology"/>
<dbReference type="InterPro" id="IPR040911">
    <property type="entry name" value="Exostosin_GT47"/>
</dbReference>
<dbReference type="GO" id="GO:0000139">
    <property type="term" value="C:Golgi membrane"/>
    <property type="evidence" value="ECO:0007669"/>
    <property type="project" value="UniProtKB-SubCell"/>
</dbReference>
<feature type="domain" description="EGF-like" evidence="6">
    <location>
        <begin position="59"/>
        <end position="92"/>
    </location>
</feature>
<dbReference type="Proteomes" id="UP000075714">
    <property type="component" value="Unassembled WGS sequence"/>
</dbReference>
<dbReference type="OrthoDB" id="522284at2759"/>
<comment type="subcellular location">
    <subcellularLocation>
        <location evidence="1">Golgi apparatus membrane</location>
        <topology evidence="1">Single-pass type II membrane protein</topology>
    </subcellularLocation>
</comment>
<dbReference type="PROSITE" id="PS00022">
    <property type="entry name" value="EGF_1"/>
    <property type="match status" value="2"/>
</dbReference>
<dbReference type="EMBL" id="LSYV01000043">
    <property type="protein sequence ID" value="KXZ46629.1"/>
    <property type="molecule type" value="Genomic_DNA"/>
</dbReference>
<evidence type="ECO:0000259" key="6">
    <source>
        <dbReference type="PROSITE" id="PS50026"/>
    </source>
</evidence>
<evidence type="ECO:0000313" key="8">
    <source>
        <dbReference type="Proteomes" id="UP000075714"/>
    </source>
</evidence>
<dbReference type="PROSITE" id="PS50026">
    <property type="entry name" value="EGF_3"/>
    <property type="match status" value="1"/>
</dbReference>
<reference evidence="8" key="1">
    <citation type="journal article" date="2016" name="Nat. Commun.">
        <title>The Gonium pectorale genome demonstrates co-option of cell cycle regulation during the evolution of multicellularity.</title>
        <authorList>
            <person name="Hanschen E.R."/>
            <person name="Marriage T.N."/>
            <person name="Ferris P.J."/>
            <person name="Hamaji T."/>
            <person name="Toyoda A."/>
            <person name="Fujiyama A."/>
            <person name="Neme R."/>
            <person name="Noguchi H."/>
            <person name="Minakuchi Y."/>
            <person name="Suzuki M."/>
            <person name="Kawai-Toyooka H."/>
            <person name="Smith D.R."/>
            <person name="Sparks H."/>
            <person name="Anderson J."/>
            <person name="Bakaric R."/>
            <person name="Luria V."/>
            <person name="Karger A."/>
            <person name="Kirschner M.W."/>
            <person name="Durand P.M."/>
            <person name="Michod R.E."/>
            <person name="Nozaki H."/>
            <person name="Olson B.J."/>
        </authorList>
    </citation>
    <scope>NUCLEOTIDE SEQUENCE [LARGE SCALE GENOMIC DNA]</scope>
    <source>
        <strain evidence="8">NIES-2863</strain>
    </source>
</reference>
<dbReference type="InterPro" id="IPR002049">
    <property type="entry name" value="LE_dom"/>
</dbReference>
<feature type="disulfide bond" evidence="5">
    <location>
        <begin position="63"/>
        <end position="73"/>
    </location>
</feature>
<name>A0A150G9V9_GONPE</name>
<accession>A0A150G9V9</accession>
<dbReference type="PANTHER" id="PTHR11062">
    <property type="entry name" value="EXOSTOSIN HEPARAN SULFATE GLYCOSYLTRANSFERASE -RELATED"/>
    <property type="match status" value="1"/>
</dbReference>
<comment type="caution">
    <text evidence="5">Lacks conserved residue(s) required for the propagation of feature annotation.</text>
</comment>